<sequence length="64" mass="7379">MDKRFFDAQLKAAEVQTLLAHISKNVNYKQDLEELATRNIDVINATLSEVCQMLEKLNQELTNQ</sequence>
<name>A0A286T2P3_9BACT</name>
<dbReference type="OrthoDB" id="1084181at2"/>
<gene>
    <name evidence="1" type="ORF">PMEL_p00009</name>
</gene>
<protein>
    <submittedName>
        <fullName evidence="1">Uncharacterized protein</fullName>
    </submittedName>
</protein>
<dbReference type="RefSeq" id="WP_120175571.1">
    <property type="nucleotide sequence ID" value="NZ_AP018051.1"/>
</dbReference>
<evidence type="ECO:0000313" key="1">
    <source>
        <dbReference type="EMBL" id="BBA30516.1"/>
    </source>
</evidence>
<dbReference type="AlphaFoldDB" id="A0A286T2P3"/>
<proteinExistence type="predicted"/>
<keyword evidence="1" id="KW-0614">Plasmid</keyword>
<evidence type="ECO:0000313" key="2">
    <source>
        <dbReference type="Proteomes" id="UP000267517"/>
    </source>
</evidence>
<accession>A0A286T2P3</accession>
<dbReference type="Proteomes" id="UP000267517">
    <property type="component" value="Plasmid pPME0001"/>
</dbReference>
<geneLocation type="plasmid" evidence="2">
    <name>ppme0001 dna</name>
</geneLocation>
<organism evidence="1 2">
    <name type="scientific">Prevotella melaninogenica</name>
    <dbReference type="NCBI Taxonomy" id="28132"/>
    <lineage>
        <taxon>Bacteria</taxon>
        <taxon>Pseudomonadati</taxon>
        <taxon>Bacteroidota</taxon>
        <taxon>Bacteroidia</taxon>
        <taxon>Bacteroidales</taxon>
        <taxon>Prevotellaceae</taxon>
        <taxon>Prevotella</taxon>
    </lineage>
</organism>
<dbReference type="EMBL" id="AP018051">
    <property type="protein sequence ID" value="BBA30516.1"/>
    <property type="molecule type" value="Genomic_DNA"/>
</dbReference>
<reference evidence="1 2" key="1">
    <citation type="submission" date="2017-05" db="EMBL/GenBank/DDBJ databases">
        <title>whole genome sequence of Prevotella melaninogenica GAI 07411.</title>
        <authorList>
            <person name="Kondo Y."/>
            <person name="Hoshino T."/>
        </authorList>
    </citation>
    <scope>NUCLEOTIDE SEQUENCE [LARGE SCALE GENOMIC DNA]</scope>
    <source>
        <strain evidence="1 2">GAI 07411</strain>
        <plasmid evidence="2">ppme0001 dna</plasmid>
    </source>
</reference>